<dbReference type="Proteomes" id="UP000250918">
    <property type="component" value="Unassembled WGS sequence"/>
</dbReference>
<accession>A0A855X3J4</accession>
<organism evidence="1 2">
    <name type="scientific">candidate division GN15 bacterium</name>
    <dbReference type="NCBI Taxonomy" id="2072418"/>
    <lineage>
        <taxon>Bacteria</taxon>
        <taxon>candidate division GN15</taxon>
    </lineage>
</organism>
<comment type="caution">
    <text evidence="1">The sequence shown here is derived from an EMBL/GenBank/DDBJ whole genome shotgun (WGS) entry which is preliminary data.</text>
</comment>
<sequence length="177" mass="20063">MNWIKKILGRTGPPNPSGPHVDYGRPHWLVSGIYDIPKFFLVFMDLVPDGALIYFGESCCEGDLKAFFERNAVPVPTSSRSTNRSLWPKGVYIQATRQNITCLADLTNHYAELDVASEIHVRLGETVIIEWALFDPPPIVSSYFDEEALRNICATHHLRAMLCDQCSKHWDAETKKN</sequence>
<dbReference type="AlphaFoldDB" id="A0A855X3J4"/>
<evidence type="ECO:0000313" key="1">
    <source>
        <dbReference type="EMBL" id="PWB69540.1"/>
    </source>
</evidence>
<dbReference type="EMBL" id="PQAP01000169">
    <property type="protein sequence ID" value="PWB69540.1"/>
    <property type="molecule type" value="Genomic_DNA"/>
</dbReference>
<evidence type="ECO:0000313" key="2">
    <source>
        <dbReference type="Proteomes" id="UP000250918"/>
    </source>
</evidence>
<name>A0A855X3J4_9BACT</name>
<protein>
    <submittedName>
        <fullName evidence="1">Uncharacterized protein</fullName>
    </submittedName>
</protein>
<gene>
    <name evidence="1" type="ORF">C3F09_10295</name>
</gene>
<reference evidence="1 2" key="1">
    <citation type="journal article" date="2018" name="ISME J.">
        <title>A methanotrophic archaeon couples anaerobic oxidation of methane to Fe(III) reduction.</title>
        <authorList>
            <person name="Cai C."/>
            <person name="Leu A.O."/>
            <person name="Xie G.J."/>
            <person name="Guo J."/>
            <person name="Feng Y."/>
            <person name="Zhao J.X."/>
            <person name="Tyson G.W."/>
            <person name="Yuan Z."/>
            <person name="Hu S."/>
        </authorList>
    </citation>
    <scope>NUCLEOTIDE SEQUENCE [LARGE SCALE GENOMIC DNA]</scope>
    <source>
        <strain evidence="1">FeB_12</strain>
    </source>
</reference>
<proteinExistence type="predicted"/>